<keyword evidence="7" id="KW-0407">Ion channel</keyword>
<proteinExistence type="inferred from homology"/>
<dbReference type="Gene3D" id="3.30.70.100">
    <property type="match status" value="1"/>
</dbReference>
<keyword evidence="5 7" id="KW-1133">Transmembrane helix</keyword>
<dbReference type="Pfam" id="PF21088">
    <property type="entry name" value="MS_channel_1st"/>
    <property type="match status" value="1"/>
</dbReference>
<dbReference type="Proteomes" id="UP000242757">
    <property type="component" value="Unassembled WGS sequence"/>
</dbReference>
<evidence type="ECO:0000256" key="2">
    <source>
        <dbReference type="ARBA" id="ARBA00008017"/>
    </source>
</evidence>
<evidence type="ECO:0000256" key="1">
    <source>
        <dbReference type="ARBA" id="ARBA00004651"/>
    </source>
</evidence>
<dbReference type="InterPro" id="IPR011014">
    <property type="entry name" value="MscS_channel_TM-2"/>
</dbReference>
<name>A0A233RGF1_9GAMM</name>
<dbReference type="GO" id="GO:0005886">
    <property type="term" value="C:plasma membrane"/>
    <property type="evidence" value="ECO:0007669"/>
    <property type="project" value="UniProtKB-SubCell"/>
</dbReference>
<feature type="domain" description="Mechanosensitive ion channel MscS" evidence="8">
    <location>
        <begin position="193"/>
        <end position="258"/>
    </location>
</feature>
<dbReference type="InterPro" id="IPR011066">
    <property type="entry name" value="MscS_channel_C_sf"/>
</dbReference>
<evidence type="ECO:0000313" key="11">
    <source>
        <dbReference type="EMBL" id="OXY82473.1"/>
    </source>
</evidence>
<feature type="domain" description="Mechanosensitive ion channel MscS C-terminal" evidence="9">
    <location>
        <begin position="265"/>
        <end position="352"/>
    </location>
</feature>
<dbReference type="RefSeq" id="WP_094199254.1">
    <property type="nucleotide sequence ID" value="NZ_NBIM01000001.1"/>
</dbReference>
<dbReference type="GO" id="GO:0008381">
    <property type="term" value="F:mechanosensitive monoatomic ion channel activity"/>
    <property type="evidence" value="ECO:0007669"/>
    <property type="project" value="InterPro"/>
</dbReference>
<dbReference type="InterPro" id="IPR049142">
    <property type="entry name" value="MS_channel_1st"/>
</dbReference>
<dbReference type="InterPro" id="IPR006685">
    <property type="entry name" value="MscS_channel_2nd"/>
</dbReference>
<feature type="transmembrane region" description="Helical" evidence="7">
    <location>
        <begin position="114"/>
        <end position="132"/>
    </location>
</feature>
<protein>
    <recommendedName>
        <fullName evidence="7">Small-conductance mechanosensitive channel</fullName>
    </recommendedName>
</protein>
<keyword evidence="6 7" id="KW-0472">Membrane</keyword>
<keyword evidence="12" id="KW-1185">Reference proteome</keyword>
<keyword evidence="7" id="KW-0406">Ion transport</keyword>
<evidence type="ECO:0000256" key="5">
    <source>
        <dbReference type="ARBA" id="ARBA00022989"/>
    </source>
</evidence>
<feature type="transmembrane region" description="Helical" evidence="7">
    <location>
        <begin position="34"/>
        <end position="62"/>
    </location>
</feature>
<dbReference type="InterPro" id="IPR023408">
    <property type="entry name" value="MscS_beta-dom_sf"/>
</dbReference>
<keyword evidence="4 7" id="KW-0812">Transmembrane</keyword>
<evidence type="ECO:0000259" key="9">
    <source>
        <dbReference type="Pfam" id="PF21082"/>
    </source>
</evidence>
<sequence length="388" mass="42722">MNDADIALLWQQFQKSLLETGNALGISGFNWQEWLVYGLGQLLVTLMIVLLFGLVYWMGCALMRLVLTRLGYGHAPFRTGRVVLRYLLGLATLVAILAQYGAEEGVIKGMARAGLMALAFYLVWQLLSRGLIHRLSRHHLDSSLVQLCKNTLSVSLMALGAITVMAQFGFDVLSIIAGLGIVGIAVGFAAQSTLSNFIAGITLLIERPFRIGDWVSIHGEEGRVVRIAFRTTWLRTRDNIFTMIPNDSVATSDIINYSAEGPTRIRIPVHIAYKDSVEQARSVIMPILSNHSMSINNDNLKPRVQLREMADSSVVLSAQVWVSAQDVEVKGRISCELLEAIKQGLDEAGIEIPFPHLQLHLDEVRGLEPVLGRPVHGDDASRSQGANE</sequence>
<dbReference type="Gene3D" id="1.10.287.1260">
    <property type="match status" value="1"/>
</dbReference>
<dbReference type="InterPro" id="IPR010920">
    <property type="entry name" value="LSM_dom_sf"/>
</dbReference>
<feature type="transmembrane region" description="Helical" evidence="7">
    <location>
        <begin position="83"/>
        <end position="102"/>
    </location>
</feature>
<reference evidence="11 12" key="1">
    <citation type="submission" date="2017-08" db="EMBL/GenBank/DDBJ databases">
        <title>A Genome Sequence of Oceanimonas doudoroffii ATCC 27123T.</title>
        <authorList>
            <person name="Brennan M.A."/>
            <person name="Maclea K.S."/>
            <person name="Mcclelland W.D."/>
            <person name="Trachtenberg A.M."/>
        </authorList>
    </citation>
    <scope>NUCLEOTIDE SEQUENCE [LARGE SCALE GENOMIC DNA]</scope>
    <source>
        <strain evidence="11 12">ATCC 27123</strain>
    </source>
</reference>
<comment type="subunit">
    <text evidence="7">Homoheptamer.</text>
</comment>
<comment type="similarity">
    <text evidence="2 7">Belongs to the MscS (TC 1.A.23) family.</text>
</comment>
<accession>A0A233RGF1</accession>
<dbReference type="PANTHER" id="PTHR30221:SF1">
    <property type="entry name" value="SMALL-CONDUCTANCE MECHANOSENSITIVE CHANNEL"/>
    <property type="match status" value="1"/>
</dbReference>
<dbReference type="InterPro" id="IPR049278">
    <property type="entry name" value="MS_channel_C"/>
</dbReference>
<dbReference type="Pfam" id="PF21082">
    <property type="entry name" value="MS_channel_3rd"/>
    <property type="match status" value="1"/>
</dbReference>
<feature type="domain" description="Mechanosensitive ion channel transmembrane helices 2/3" evidence="10">
    <location>
        <begin position="151"/>
        <end position="191"/>
    </location>
</feature>
<keyword evidence="7" id="KW-0813">Transport</keyword>
<dbReference type="Gene3D" id="2.30.30.60">
    <property type="match status" value="1"/>
</dbReference>
<dbReference type="AlphaFoldDB" id="A0A233RGF1"/>
<dbReference type="SUPFAM" id="SSF82861">
    <property type="entry name" value="Mechanosensitive channel protein MscS (YggB), transmembrane region"/>
    <property type="match status" value="1"/>
</dbReference>
<evidence type="ECO:0000256" key="3">
    <source>
        <dbReference type="ARBA" id="ARBA00022475"/>
    </source>
</evidence>
<organism evidence="11 12">
    <name type="scientific">Oceanimonas doudoroffii</name>
    <dbReference type="NCBI Taxonomy" id="84158"/>
    <lineage>
        <taxon>Bacteria</taxon>
        <taxon>Pseudomonadati</taxon>
        <taxon>Pseudomonadota</taxon>
        <taxon>Gammaproteobacteria</taxon>
        <taxon>Aeromonadales</taxon>
        <taxon>Aeromonadaceae</taxon>
        <taxon>Oceanimonas</taxon>
    </lineage>
</organism>
<keyword evidence="3" id="KW-1003">Cell membrane</keyword>
<dbReference type="PANTHER" id="PTHR30221">
    <property type="entry name" value="SMALL-CONDUCTANCE MECHANOSENSITIVE CHANNEL"/>
    <property type="match status" value="1"/>
</dbReference>
<evidence type="ECO:0000256" key="6">
    <source>
        <dbReference type="ARBA" id="ARBA00023136"/>
    </source>
</evidence>
<dbReference type="Pfam" id="PF00924">
    <property type="entry name" value="MS_channel_2nd"/>
    <property type="match status" value="1"/>
</dbReference>
<evidence type="ECO:0000313" key="12">
    <source>
        <dbReference type="Proteomes" id="UP000242757"/>
    </source>
</evidence>
<dbReference type="InterPro" id="IPR045275">
    <property type="entry name" value="MscS_archaea/bacteria_type"/>
</dbReference>
<dbReference type="OrthoDB" id="9809206at2"/>
<comment type="caution">
    <text evidence="11">The sequence shown here is derived from an EMBL/GenBank/DDBJ whole genome shotgun (WGS) entry which is preliminary data.</text>
</comment>
<comment type="function">
    <text evidence="7">Mechanosensitive channel that participates in the regulation of osmotic pressure changes within the cell, opening in response to stretch forces in the membrane lipid bilayer, without the need for other proteins. Contributes to normal resistance to hypoosmotic shock. Forms an ion channel of 1.0 nanosiemens conductance with a slight preference for anions.</text>
</comment>
<gene>
    <name evidence="11" type="ORF">B6S08_02790</name>
</gene>
<comment type="subcellular location">
    <subcellularLocation>
        <location evidence="7">Cell inner membrane</location>
        <topology evidence="7">Multi-pass membrane protein</topology>
    </subcellularLocation>
    <subcellularLocation>
        <location evidence="1">Cell membrane</location>
        <topology evidence="1">Multi-pass membrane protein</topology>
    </subcellularLocation>
</comment>
<evidence type="ECO:0000259" key="8">
    <source>
        <dbReference type="Pfam" id="PF00924"/>
    </source>
</evidence>
<evidence type="ECO:0000259" key="10">
    <source>
        <dbReference type="Pfam" id="PF21088"/>
    </source>
</evidence>
<feature type="transmembrane region" description="Helical" evidence="7">
    <location>
        <begin position="176"/>
        <end position="205"/>
    </location>
</feature>
<dbReference type="SUPFAM" id="SSF82689">
    <property type="entry name" value="Mechanosensitive channel protein MscS (YggB), C-terminal domain"/>
    <property type="match status" value="1"/>
</dbReference>
<dbReference type="SUPFAM" id="SSF50182">
    <property type="entry name" value="Sm-like ribonucleoproteins"/>
    <property type="match status" value="1"/>
</dbReference>
<evidence type="ECO:0000256" key="4">
    <source>
        <dbReference type="ARBA" id="ARBA00022692"/>
    </source>
</evidence>
<evidence type="ECO:0000256" key="7">
    <source>
        <dbReference type="RuleBase" id="RU369025"/>
    </source>
</evidence>
<keyword evidence="7" id="KW-0997">Cell inner membrane</keyword>
<dbReference type="EMBL" id="NBIM01000001">
    <property type="protein sequence ID" value="OXY82473.1"/>
    <property type="molecule type" value="Genomic_DNA"/>
</dbReference>